<feature type="compositionally biased region" description="Polar residues" evidence="2">
    <location>
        <begin position="941"/>
        <end position="956"/>
    </location>
</feature>
<feature type="compositionally biased region" description="Low complexity" evidence="2">
    <location>
        <begin position="562"/>
        <end position="577"/>
    </location>
</feature>
<sequence>MPAVMILEELTRLSSNLCNALSMISPRSFSASETSIQDDPERVHEDPEVKQAVQVLDKLISVAKQCQKALQPLVYRSSDCSKIFPESQALHIQQTQLDNIEPPSYLHTDFATKSSPNFSVVSCDDEDSRLASFFQVSKQLLIQQQESLEEDVNHDGSVEEEESLNLESEVVLPSLEPQEQAARRKLAQLSRRAVNLQSSNEEEEVETSLLHHQSAEVVKLLQIDNVDYSAETEAETQYVKDPEVYAAAEQEDALKKSKEVLEESEFQMTGFLQGSLEKLEFSDGFWYPTPSLKELQMHSFDFSKTKATAAAEELDLESLEGEFWSPSATLQDLDMSTAFFQTSLREEEVEYEAAVEETELPYPSDLFEEIHTSDGLILGEEPLKWEHELLTQQKHGLLLSDSDALEEDTEIDLIPRTYPWKKQTHDFGASRGVWTYPVQSSKEELEFHDMGLAGLESLTNLGDRRALMEEPTPKLRHNALGSWKDLQVDDDDDACHIASTMSEKAGIRFSVMEEVRKTLKEYAQDSLRELKVHDICCARQKRLEAEFKPLMEELVVDSFAEFPSPSSSSYENSPSAEFSEDHQPMVTATTETTTTCKPVNQATSEQHSCGLILLPRMSSSDTKALDELHEQQQVSLKTAIDVDSQHLRMQALEEQPSSDKEESNPVYTYPELVCDDTLDSVVPLKQPQQSSKVVTDKDILQSSKVETGWDFLQSLKVISDRDSLQLSNKVQTLEPANDRINSSGEFKNSTELHYGSSDSEFVHESLDNSELSKMQTLALTIVSRDAEQQQYHDDDMVFSELQNSQQVDLWEPCVEEDGIASRALALDFLFPRPHFKHEVSVSFEEDKKDTTVLTQSLRIPALTSTPHQNQLAVYGSQNQELTLSSRAPKSGLRQLTGGVTSELAKRSKRTVTFVDEAQTDDEDTFFPSLKSWEIPDDELQPMTSNEPQKPISSKYKQQAEADKPSKLISSKHKHHQVEADKLLVLHETPAPQSHNHRTSTAKTSAIVSSDCFPSSKTGVMVQHMISRSGRIFTYPRSLLPFKGGGNKGSRTRIRPSNSWVTPKETNFGGSARTDAEQIKRILRASHKTFAELTTSDFLSQELD</sequence>
<feature type="region of interest" description="Disordered" evidence="2">
    <location>
        <begin position="562"/>
        <end position="582"/>
    </location>
</feature>
<dbReference type="EMBL" id="OZ020109">
    <property type="protein sequence ID" value="CAK9261607.1"/>
    <property type="molecule type" value="Genomic_DNA"/>
</dbReference>
<keyword evidence="4" id="KW-1185">Reference proteome</keyword>
<feature type="coiled-coil region" evidence="1">
    <location>
        <begin position="179"/>
        <end position="206"/>
    </location>
</feature>
<evidence type="ECO:0000256" key="1">
    <source>
        <dbReference type="SAM" id="Coils"/>
    </source>
</evidence>
<feature type="region of interest" description="Disordered" evidence="2">
    <location>
        <begin position="935"/>
        <end position="973"/>
    </location>
</feature>
<name>A0ABP0W498_9BRYO</name>
<proteinExistence type="predicted"/>
<gene>
    <name evidence="3" type="ORF">CSSPJE1EN1_LOCUS7085</name>
</gene>
<dbReference type="Proteomes" id="UP001497444">
    <property type="component" value="Chromosome 14"/>
</dbReference>
<protein>
    <submittedName>
        <fullName evidence="3">Uncharacterized protein</fullName>
    </submittedName>
</protein>
<evidence type="ECO:0000313" key="4">
    <source>
        <dbReference type="Proteomes" id="UP001497444"/>
    </source>
</evidence>
<evidence type="ECO:0000256" key="2">
    <source>
        <dbReference type="SAM" id="MobiDB-lite"/>
    </source>
</evidence>
<accession>A0ABP0W498</accession>
<evidence type="ECO:0000313" key="3">
    <source>
        <dbReference type="EMBL" id="CAK9261607.1"/>
    </source>
</evidence>
<reference evidence="3" key="1">
    <citation type="submission" date="2024-02" db="EMBL/GenBank/DDBJ databases">
        <authorList>
            <consortium name="ELIXIR-Norway"/>
            <consortium name="Elixir Norway"/>
        </authorList>
    </citation>
    <scope>NUCLEOTIDE SEQUENCE</scope>
</reference>
<keyword evidence="1" id="KW-0175">Coiled coil</keyword>
<organism evidence="3 4">
    <name type="scientific">Sphagnum jensenii</name>
    <dbReference type="NCBI Taxonomy" id="128206"/>
    <lineage>
        <taxon>Eukaryota</taxon>
        <taxon>Viridiplantae</taxon>
        <taxon>Streptophyta</taxon>
        <taxon>Embryophyta</taxon>
        <taxon>Bryophyta</taxon>
        <taxon>Sphagnophytina</taxon>
        <taxon>Sphagnopsida</taxon>
        <taxon>Sphagnales</taxon>
        <taxon>Sphagnaceae</taxon>
        <taxon>Sphagnum</taxon>
    </lineage>
</organism>